<evidence type="ECO:0000256" key="1">
    <source>
        <dbReference type="ARBA" id="ARBA00022723"/>
    </source>
</evidence>
<dbReference type="Proteomes" id="UP000034006">
    <property type="component" value="Unassembled WGS sequence"/>
</dbReference>
<reference evidence="6 7" key="1">
    <citation type="journal article" date="2015" name="Nature">
        <title>rRNA introns, odd ribosomes, and small enigmatic genomes across a large radiation of phyla.</title>
        <authorList>
            <person name="Brown C.T."/>
            <person name="Hug L.A."/>
            <person name="Thomas B.C."/>
            <person name="Sharon I."/>
            <person name="Castelle C.J."/>
            <person name="Singh A."/>
            <person name="Wilkins M.J."/>
            <person name="Williams K.H."/>
            <person name="Banfield J.F."/>
        </authorList>
    </citation>
    <scope>NUCLEOTIDE SEQUENCE [LARGE SCALE GENOMIC DNA]</scope>
</reference>
<protein>
    <submittedName>
        <fullName evidence="6">Transcriptional regulator, TraR/DksA family</fullName>
    </submittedName>
</protein>
<evidence type="ECO:0000256" key="3">
    <source>
        <dbReference type="ARBA" id="ARBA00022833"/>
    </source>
</evidence>
<dbReference type="AlphaFoldDB" id="A0A0G1HYK9"/>
<dbReference type="PROSITE" id="PS51128">
    <property type="entry name" value="ZF_DKSA_2"/>
    <property type="match status" value="1"/>
</dbReference>
<keyword evidence="3" id="KW-0862">Zinc</keyword>
<dbReference type="EMBL" id="LCIH01000005">
    <property type="protein sequence ID" value="KKT52045.1"/>
    <property type="molecule type" value="Genomic_DNA"/>
</dbReference>
<evidence type="ECO:0000259" key="5">
    <source>
        <dbReference type="Pfam" id="PF01258"/>
    </source>
</evidence>
<feature type="zinc finger region" description="dksA C4-type" evidence="4">
    <location>
        <begin position="94"/>
        <end position="118"/>
    </location>
</feature>
<dbReference type="STRING" id="1618387.UW44_C0005G0087"/>
<evidence type="ECO:0000313" key="7">
    <source>
        <dbReference type="Proteomes" id="UP000034006"/>
    </source>
</evidence>
<name>A0A0G1HYK9_9BACT</name>
<dbReference type="Pfam" id="PF01258">
    <property type="entry name" value="zf-dskA_traR"/>
    <property type="match status" value="1"/>
</dbReference>
<accession>A0A0G1HYK9</accession>
<dbReference type="GO" id="GO:0008270">
    <property type="term" value="F:zinc ion binding"/>
    <property type="evidence" value="ECO:0007669"/>
    <property type="project" value="UniProtKB-KW"/>
</dbReference>
<dbReference type="PANTHER" id="PTHR33823:SF4">
    <property type="entry name" value="GENERAL STRESS PROTEIN 16O"/>
    <property type="match status" value="1"/>
</dbReference>
<dbReference type="SUPFAM" id="SSF57716">
    <property type="entry name" value="Glucocorticoid receptor-like (DNA-binding domain)"/>
    <property type="match status" value="1"/>
</dbReference>
<dbReference type="PANTHER" id="PTHR33823">
    <property type="entry name" value="RNA POLYMERASE-BINDING TRANSCRIPTION FACTOR DKSA-RELATED"/>
    <property type="match status" value="1"/>
</dbReference>
<proteinExistence type="predicted"/>
<dbReference type="Gene3D" id="1.20.120.910">
    <property type="entry name" value="DksA, coiled-coil domain"/>
    <property type="match status" value="1"/>
</dbReference>
<keyword evidence="2" id="KW-0863">Zinc-finger</keyword>
<feature type="domain" description="Zinc finger DksA/TraR C4-type" evidence="5">
    <location>
        <begin position="89"/>
        <end position="123"/>
    </location>
</feature>
<comment type="caution">
    <text evidence="6">The sequence shown here is derived from an EMBL/GenBank/DDBJ whole genome shotgun (WGS) entry which is preliminary data.</text>
</comment>
<evidence type="ECO:0000256" key="4">
    <source>
        <dbReference type="PROSITE-ProRule" id="PRU00510"/>
    </source>
</evidence>
<evidence type="ECO:0000313" key="6">
    <source>
        <dbReference type="EMBL" id="KKT52045.1"/>
    </source>
</evidence>
<sequence length="127" mass="14584">MEENKSIKFPISVLRPLISYLKGEKKRLKETKKELKKIDPFVVGNRDDDNSVDSDVAENVEHDRSFAMRTQISKSIIAIRKTLTRIKLGKYGICANCKKMIDTDRLAVNPTAEYCMSCEREMEKKLG</sequence>
<organism evidence="6 7">
    <name type="scientific">Candidatus Collierbacteria bacterium GW2011_GWB2_44_22</name>
    <dbReference type="NCBI Taxonomy" id="1618387"/>
    <lineage>
        <taxon>Bacteria</taxon>
        <taxon>Candidatus Collieribacteriota</taxon>
    </lineage>
</organism>
<gene>
    <name evidence="6" type="ORF">UW44_C0005G0087</name>
</gene>
<evidence type="ECO:0000256" key="2">
    <source>
        <dbReference type="ARBA" id="ARBA00022771"/>
    </source>
</evidence>
<keyword evidence="1" id="KW-0479">Metal-binding</keyword>
<dbReference type="InterPro" id="IPR000962">
    <property type="entry name" value="Znf_DskA_TraR"/>
</dbReference>